<dbReference type="Proteomes" id="UP000023152">
    <property type="component" value="Unassembled WGS sequence"/>
</dbReference>
<sequence>MEAVNFGETCFLSISASGKLSPDGSKIISVDESFKIQDAISREVIIKKKKKNQPTVALLFVDNTIEIWDTSSGKKQSNFEIRGDVNDVQLSCDGNIIAVILSTAIEIWIGSEKKKILKGHTNNIHKVQFSSDGERILSCSSDITLMWDVKKGNILKTLKGHSGIVQFSSDGSKIAYLDNASIKIRDIETKNLKTLGHSTEVIGMQFSSDGSKLVSYSNKIIRLWDVISGNEIYQLAECYDIYEVQFSSGNSKIVTYSKDKNKCTYIRSWDMNYAKDRKKFKWTLSTRAHSFFANKGGRFGNLESKKVNNQIFENVQFKVCCLVVFFEIFVCLFFC</sequence>
<dbReference type="PANTHER" id="PTHR22847">
    <property type="entry name" value="WD40 REPEAT PROTEIN"/>
    <property type="match status" value="1"/>
</dbReference>
<dbReference type="InterPro" id="IPR001680">
    <property type="entry name" value="WD40_rpt"/>
</dbReference>
<dbReference type="InterPro" id="IPR036322">
    <property type="entry name" value="WD40_repeat_dom_sf"/>
</dbReference>
<dbReference type="InterPro" id="IPR015943">
    <property type="entry name" value="WD40/YVTN_repeat-like_dom_sf"/>
</dbReference>
<dbReference type="PANTHER" id="PTHR22847:SF637">
    <property type="entry name" value="WD REPEAT DOMAIN 5B"/>
    <property type="match status" value="1"/>
</dbReference>
<evidence type="ECO:0000313" key="4">
    <source>
        <dbReference type="Proteomes" id="UP000023152"/>
    </source>
</evidence>
<proteinExistence type="predicted"/>
<dbReference type="Pfam" id="PF00400">
    <property type="entry name" value="WD40"/>
    <property type="match status" value="2"/>
</dbReference>
<keyword evidence="2" id="KW-0677">Repeat</keyword>
<accession>X6MDN6</accession>
<gene>
    <name evidence="3" type="ORF">RFI_25242</name>
</gene>
<evidence type="ECO:0000256" key="2">
    <source>
        <dbReference type="ARBA" id="ARBA00022737"/>
    </source>
</evidence>
<evidence type="ECO:0000256" key="1">
    <source>
        <dbReference type="ARBA" id="ARBA00022574"/>
    </source>
</evidence>
<evidence type="ECO:0000313" key="3">
    <source>
        <dbReference type="EMBL" id="ETO12133.1"/>
    </source>
</evidence>
<dbReference type="AlphaFoldDB" id="X6MDN6"/>
<dbReference type="EMBL" id="ASPP01021693">
    <property type="protein sequence ID" value="ETO12133.1"/>
    <property type="molecule type" value="Genomic_DNA"/>
</dbReference>
<dbReference type="SUPFAM" id="SSF50978">
    <property type="entry name" value="WD40 repeat-like"/>
    <property type="match status" value="1"/>
</dbReference>
<dbReference type="GO" id="GO:1990234">
    <property type="term" value="C:transferase complex"/>
    <property type="evidence" value="ECO:0007669"/>
    <property type="project" value="UniProtKB-ARBA"/>
</dbReference>
<keyword evidence="1" id="KW-0853">WD repeat</keyword>
<dbReference type="SMART" id="SM00320">
    <property type="entry name" value="WD40"/>
    <property type="match status" value="4"/>
</dbReference>
<reference evidence="3 4" key="1">
    <citation type="journal article" date="2013" name="Curr. Biol.">
        <title>The Genome of the Foraminiferan Reticulomyxa filosa.</title>
        <authorList>
            <person name="Glockner G."/>
            <person name="Hulsmann N."/>
            <person name="Schleicher M."/>
            <person name="Noegel A.A."/>
            <person name="Eichinger L."/>
            <person name="Gallinger C."/>
            <person name="Pawlowski J."/>
            <person name="Sierra R."/>
            <person name="Euteneuer U."/>
            <person name="Pillet L."/>
            <person name="Moustafa A."/>
            <person name="Platzer M."/>
            <person name="Groth M."/>
            <person name="Szafranski K."/>
            <person name="Schliwa M."/>
        </authorList>
    </citation>
    <scope>NUCLEOTIDE SEQUENCE [LARGE SCALE GENOMIC DNA]</scope>
</reference>
<keyword evidence="4" id="KW-1185">Reference proteome</keyword>
<dbReference type="Gene3D" id="2.130.10.10">
    <property type="entry name" value="YVTN repeat-like/Quinoprotein amine dehydrogenase"/>
    <property type="match status" value="2"/>
</dbReference>
<comment type="caution">
    <text evidence="3">The sequence shown here is derived from an EMBL/GenBank/DDBJ whole genome shotgun (WGS) entry which is preliminary data.</text>
</comment>
<protein>
    <submittedName>
        <fullName evidence="3">WD-repeat protein</fullName>
    </submittedName>
</protein>
<name>X6MDN6_RETFI</name>
<organism evidence="3 4">
    <name type="scientific">Reticulomyxa filosa</name>
    <dbReference type="NCBI Taxonomy" id="46433"/>
    <lineage>
        <taxon>Eukaryota</taxon>
        <taxon>Sar</taxon>
        <taxon>Rhizaria</taxon>
        <taxon>Retaria</taxon>
        <taxon>Foraminifera</taxon>
        <taxon>Monothalamids</taxon>
        <taxon>Reticulomyxidae</taxon>
        <taxon>Reticulomyxa</taxon>
    </lineage>
</organism>